<feature type="compositionally biased region" description="Low complexity" evidence="1">
    <location>
        <begin position="594"/>
        <end position="610"/>
    </location>
</feature>
<evidence type="ECO:0000313" key="3">
    <source>
        <dbReference type="EMBL" id="EGC38785.1"/>
    </source>
</evidence>
<feature type="compositionally biased region" description="Low complexity" evidence="1">
    <location>
        <begin position="25"/>
        <end position="53"/>
    </location>
</feature>
<feature type="compositionally biased region" description="Low complexity" evidence="1">
    <location>
        <begin position="725"/>
        <end position="740"/>
    </location>
</feature>
<feature type="compositionally biased region" description="Polar residues" evidence="1">
    <location>
        <begin position="177"/>
        <end position="195"/>
    </location>
</feature>
<evidence type="ECO:0000313" key="4">
    <source>
        <dbReference type="Proteomes" id="UP000001064"/>
    </source>
</evidence>
<dbReference type="eggNOG" id="ENOG502RENX">
    <property type="taxonomic scope" value="Eukaryota"/>
</dbReference>
<dbReference type="Pfam" id="PF20409">
    <property type="entry name" value="SnoaL_5"/>
    <property type="match status" value="5"/>
</dbReference>
<dbReference type="Proteomes" id="UP000001064">
    <property type="component" value="Unassembled WGS sequence"/>
</dbReference>
<dbReference type="PANTHER" id="PTHR34003">
    <property type="entry name" value="BLL2395 PROTEIN"/>
    <property type="match status" value="1"/>
</dbReference>
<dbReference type="RefSeq" id="XP_003284679.1">
    <property type="nucleotide sequence ID" value="XM_003284631.1"/>
</dbReference>
<dbReference type="FunCoup" id="F0ZBA5">
    <property type="interactions" value="937"/>
</dbReference>
<sequence>MNFFKKIFKRKSKKEKKNKNEAQPAVENNTAATTATVASESTTAGNVAENNTATTTTTTTATATANIRDNLNEVIKGIQENRILEVFDKYYHDEIVMFEKGDSTNRVGKEANRKAEEAFVTNAKIHEARVLKTIVDGNNTAYEMFMDFTYGEHRIKKSQWAFQEWKDGKIIKEEFNDSNTTPATDAPAESSSSTEHNIKANLEAVIKGIQENKILEVFDKYYHDDIVMFEKGDSTNRIGKEANRKAEEAFVSNAVIKEARLLKTIVDGNNTAYEMFMDFTYGGNSIQKSQWAFQEWKDGKIIKEEFNDSNTTPSVAVTSTATPADTPAAEHDIKANLEAVIKGIQENKILEVFDQYYHDDIVMFEKGDSTNRIGKEANRKAEEAFVSNAVIKEARVLKTIIDGNNTAYEMFMDFTYGGNSIQKSQWAFQEWKDGKIIKEEFNDSNTTPAATQDTPAEHNIRANLEEVIKVSPAPSESPVEHDIKANLEAIIKGIQENRILEVFDKYYHDDIVMFEKGDSTNRVGKEANRKAEEAFTSNATIHEARVLKTIIDGNNTAYEMFMDFTYGGNKIQKSQWAFQEWSDGKIIKEEFHDSNTTPTSAPTEPSTPSTEHNIKANLEEVIKGIQENRILEVFDKYYHDDIVMFEKGDSTNRIGKEANRKAEEAFVSNAVIKEARVLKTIIDGNNTAYEMFMDFTYGGNQIQKSQWAFQEWKDGKIIKEEFNDSNTTPSSAPATTEESK</sequence>
<dbReference type="AlphaFoldDB" id="F0ZBA5"/>
<dbReference type="PANTHER" id="PTHR34003:SF2">
    <property type="entry name" value="SNOAL-LIKE DOMAIN-CONTAINING PROTEIN"/>
    <property type="match status" value="1"/>
</dbReference>
<feature type="domain" description="SnoaL-like" evidence="2">
    <location>
        <begin position="625"/>
        <end position="722"/>
    </location>
</feature>
<feature type="domain" description="SnoaL-like" evidence="2">
    <location>
        <begin position="345"/>
        <end position="441"/>
    </location>
</feature>
<feature type="domain" description="SnoaL-like" evidence="2">
    <location>
        <begin position="64"/>
        <end position="175"/>
    </location>
</feature>
<feature type="domain" description="SnoaL-like" evidence="2">
    <location>
        <begin position="495"/>
        <end position="591"/>
    </location>
</feature>
<dbReference type="GeneID" id="10506657"/>
<dbReference type="InterPro" id="IPR032710">
    <property type="entry name" value="NTF2-like_dom_sf"/>
</dbReference>
<gene>
    <name evidence="3" type="ORF">DICPUDRAFT_28055</name>
</gene>
<proteinExistence type="predicted"/>
<organism evidence="3 4">
    <name type="scientific">Dictyostelium purpureum</name>
    <name type="common">Slime mold</name>
    <dbReference type="NCBI Taxonomy" id="5786"/>
    <lineage>
        <taxon>Eukaryota</taxon>
        <taxon>Amoebozoa</taxon>
        <taxon>Evosea</taxon>
        <taxon>Eumycetozoa</taxon>
        <taxon>Dictyostelia</taxon>
        <taxon>Dictyosteliales</taxon>
        <taxon>Dictyosteliaceae</taxon>
        <taxon>Dictyostelium</taxon>
    </lineage>
</organism>
<dbReference type="Gene3D" id="3.10.450.50">
    <property type="match status" value="5"/>
</dbReference>
<keyword evidence="4" id="KW-1185">Reference proteome</keyword>
<reference evidence="4" key="1">
    <citation type="journal article" date="2011" name="Genome Biol.">
        <title>Comparative genomics of the social amoebae Dictyostelium discoideum and Dictyostelium purpureum.</title>
        <authorList>
            <consortium name="US DOE Joint Genome Institute (JGI-PGF)"/>
            <person name="Sucgang R."/>
            <person name="Kuo A."/>
            <person name="Tian X."/>
            <person name="Salerno W."/>
            <person name="Parikh A."/>
            <person name="Feasley C.L."/>
            <person name="Dalin E."/>
            <person name="Tu H."/>
            <person name="Huang E."/>
            <person name="Barry K."/>
            <person name="Lindquist E."/>
            <person name="Shapiro H."/>
            <person name="Bruce D."/>
            <person name="Schmutz J."/>
            <person name="Salamov A."/>
            <person name="Fey P."/>
            <person name="Gaudet P."/>
            <person name="Anjard C."/>
            <person name="Babu M.M."/>
            <person name="Basu S."/>
            <person name="Bushmanova Y."/>
            <person name="van der Wel H."/>
            <person name="Katoh-Kurasawa M."/>
            <person name="Dinh C."/>
            <person name="Coutinho P.M."/>
            <person name="Saito T."/>
            <person name="Elias M."/>
            <person name="Schaap P."/>
            <person name="Kay R.R."/>
            <person name="Henrissat B."/>
            <person name="Eichinger L."/>
            <person name="Rivero F."/>
            <person name="Putnam N.H."/>
            <person name="West C.M."/>
            <person name="Loomis W.F."/>
            <person name="Chisholm R.L."/>
            <person name="Shaulsky G."/>
            <person name="Strassmann J.E."/>
            <person name="Queller D.C."/>
            <person name="Kuspa A."/>
            <person name="Grigoriev I.V."/>
        </authorList>
    </citation>
    <scope>NUCLEOTIDE SEQUENCE [LARGE SCALE GENOMIC DNA]</scope>
    <source>
        <strain evidence="4">QSDP1</strain>
    </source>
</reference>
<dbReference type="KEGG" id="dpp:DICPUDRAFT_28055"/>
<dbReference type="EMBL" id="GL870969">
    <property type="protein sequence ID" value="EGC38785.1"/>
    <property type="molecule type" value="Genomic_DNA"/>
</dbReference>
<evidence type="ECO:0000259" key="2">
    <source>
        <dbReference type="Pfam" id="PF20409"/>
    </source>
</evidence>
<dbReference type="OMA" id="HDEIVMF"/>
<feature type="domain" description="SnoaL-like" evidence="2">
    <location>
        <begin position="210"/>
        <end position="306"/>
    </location>
</feature>
<accession>F0ZBA5</accession>
<dbReference type="VEuPathDB" id="AmoebaDB:DICPUDRAFT_28055"/>
<feature type="region of interest" description="Disordered" evidence="1">
    <location>
        <begin position="173"/>
        <end position="195"/>
    </location>
</feature>
<evidence type="ECO:0000256" key="1">
    <source>
        <dbReference type="SAM" id="MobiDB-lite"/>
    </source>
</evidence>
<dbReference type="OrthoDB" id="10386573at2759"/>
<feature type="region of interest" description="Disordered" evidence="1">
    <location>
        <begin position="720"/>
        <end position="740"/>
    </location>
</feature>
<protein>
    <recommendedName>
        <fullName evidence="2">SnoaL-like domain-containing protein</fullName>
    </recommendedName>
</protein>
<feature type="region of interest" description="Disordered" evidence="1">
    <location>
        <begin position="13"/>
        <end position="53"/>
    </location>
</feature>
<dbReference type="SUPFAM" id="SSF54427">
    <property type="entry name" value="NTF2-like"/>
    <property type="match status" value="5"/>
</dbReference>
<name>F0ZBA5_DICPU</name>
<dbReference type="InterPro" id="IPR046860">
    <property type="entry name" value="SnoaL_5"/>
</dbReference>
<dbReference type="InParanoid" id="F0ZBA5"/>
<feature type="region of interest" description="Disordered" evidence="1">
    <location>
        <begin position="590"/>
        <end position="611"/>
    </location>
</feature>